<dbReference type="SUPFAM" id="SSF46785">
    <property type="entry name" value="Winged helix' DNA-binding domain"/>
    <property type="match status" value="1"/>
</dbReference>
<dbReference type="InterPro" id="IPR013561">
    <property type="entry name" value="FilR1_middle_dom"/>
</dbReference>
<evidence type="ECO:0000259" key="1">
    <source>
        <dbReference type="Pfam" id="PF08350"/>
    </source>
</evidence>
<dbReference type="RefSeq" id="WP_116592154.1">
    <property type="nucleotide sequence ID" value="NZ_MZGS01000023.1"/>
</dbReference>
<dbReference type="InterPro" id="IPR036390">
    <property type="entry name" value="WH_DNA-bd_sf"/>
</dbReference>
<gene>
    <name evidence="2" type="ORF">MBBTH_12030</name>
</gene>
<accession>A0A315XMM9</accession>
<dbReference type="InterPro" id="IPR011991">
    <property type="entry name" value="ArsR-like_HTH"/>
</dbReference>
<dbReference type="AlphaFoldDB" id="A0A315XMM9"/>
<sequence length="263" mass="30675">MTSHETKKQLTKEFSGLKYILTSEMRSKLLLTIYDDSKNLDDLRNELKKPSATILHGLKELENNNLVRKVQKYYELTSNGYLITTNMIKLIENWYSVNKSKLFWNNHDLSDLPDDALKNMYLLKNAEYVNSTTSDLSNAFNAYIKQISKARKLKIILPIYSENHFRHLITLLDGNELECLELVISEELENAMRQNEYIKQSILENEKVRIKTIKNNVKLFLTISDEAVCLTLFFKDGHYDDSQILIATDDEALKWALNLSAYY</sequence>
<evidence type="ECO:0000313" key="3">
    <source>
        <dbReference type="Proteomes" id="UP000251717"/>
    </source>
</evidence>
<comment type="caution">
    <text evidence="2">The sequence shown here is derived from an EMBL/GenBank/DDBJ whole genome shotgun (WGS) entry which is preliminary data.</text>
</comment>
<keyword evidence="3" id="KW-1185">Reference proteome</keyword>
<dbReference type="InterPro" id="IPR036388">
    <property type="entry name" value="WH-like_DNA-bd_sf"/>
</dbReference>
<reference evidence="2 3" key="1">
    <citation type="submission" date="2017-03" db="EMBL/GenBank/DDBJ databases">
        <title>Genome sequence of Methanobrevibacter thaueri.</title>
        <authorList>
            <person name="Poehlein A."/>
            <person name="Seedorf H."/>
            <person name="Daniel R."/>
        </authorList>
    </citation>
    <scope>NUCLEOTIDE SEQUENCE [LARGE SCALE GENOMIC DNA]</scope>
    <source>
        <strain evidence="2 3">DSM 11995</strain>
    </source>
</reference>
<protein>
    <recommendedName>
        <fullName evidence="1">Methanogenesis regulatory protein FilR1 middle domain-containing protein</fullName>
    </recommendedName>
</protein>
<evidence type="ECO:0000313" key="2">
    <source>
        <dbReference type="EMBL" id="PWB86791.1"/>
    </source>
</evidence>
<dbReference type="CDD" id="cd00090">
    <property type="entry name" value="HTH_ARSR"/>
    <property type="match status" value="1"/>
</dbReference>
<name>A0A315XMM9_9EURY</name>
<dbReference type="Pfam" id="PF08350">
    <property type="entry name" value="FilR1_middle"/>
    <property type="match status" value="1"/>
</dbReference>
<dbReference type="OrthoDB" id="11410at2157"/>
<feature type="domain" description="Methanogenesis regulatory protein FilR1 middle" evidence="1">
    <location>
        <begin position="139"/>
        <end position="263"/>
    </location>
</feature>
<dbReference type="EMBL" id="MZGS01000023">
    <property type="protein sequence ID" value="PWB86791.1"/>
    <property type="molecule type" value="Genomic_DNA"/>
</dbReference>
<dbReference type="Gene3D" id="1.10.10.10">
    <property type="entry name" value="Winged helix-like DNA-binding domain superfamily/Winged helix DNA-binding domain"/>
    <property type="match status" value="1"/>
</dbReference>
<proteinExistence type="predicted"/>
<dbReference type="Proteomes" id="UP000251717">
    <property type="component" value="Unassembled WGS sequence"/>
</dbReference>
<organism evidence="2 3">
    <name type="scientific">Methanobrevibacter thaueri</name>
    <dbReference type="NCBI Taxonomy" id="190975"/>
    <lineage>
        <taxon>Archaea</taxon>
        <taxon>Methanobacteriati</taxon>
        <taxon>Methanobacteriota</taxon>
        <taxon>Methanomada group</taxon>
        <taxon>Methanobacteria</taxon>
        <taxon>Methanobacteriales</taxon>
        <taxon>Methanobacteriaceae</taxon>
        <taxon>Methanobrevibacter</taxon>
    </lineage>
</organism>